<gene>
    <name evidence="1" type="ORF">HGA03_09545</name>
</gene>
<sequence>MSAAVAPRRTTRRKVVALTIAALGITGLGLASAAQLNLTSGALGAGTTVVASCDTDGVAVKFADTFSTTAKGYAVTGITLSGVSTACAGQGVTVDLLDNDPAAAATSIGTVTATVPAGGGTVTIPVTASVKASDVKGVAVVIAG</sequence>
<accession>A0A7X6KV64</accession>
<comment type="caution">
    <text evidence="1">The sequence shown here is derived from an EMBL/GenBank/DDBJ whole genome shotgun (WGS) entry which is preliminary data.</text>
</comment>
<evidence type="ECO:0000313" key="2">
    <source>
        <dbReference type="Proteomes" id="UP000581206"/>
    </source>
</evidence>
<keyword evidence="2" id="KW-1185">Reference proteome</keyword>
<organism evidence="1 2">
    <name type="scientific">Cellulomonas denverensis</name>
    <dbReference type="NCBI Taxonomy" id="264297"/>
    <lineage>
        <taxon>Bacteria</taxon>
        <taxon>Bacillati</taxon>
        <taxon>Actinomycetota</taxon>
        <taxon>Actinomycetes</taxon>
        <taxon>Micrococcales</taxon>
        <taxon>Cellulomonadaceae</taxon>
        <taxon>Cellulomonas</taxon>
    </lineage>
</organism>
<dbReference type="RefSeq" id="WP_168630043.1">
    <property type="nucleotide sequence ID" value="NZ_BONL01000001.1"/>
</dbReference>
<proteinExistence type="predicted"/>
<dbReference type="AlphaFoldDB" id="A0A7X6KV64"/>
<dbReference type="Proteomes" id="UP000581206">
    <property type="component" value="Unassembled WGS sequence"/>
</dbReference>
<reference evidence="1 2" key="1">
    <citation type="submission" date="2020-04" db="EMBL/GenBank/DDBJ databases">
        <title>MicrobeNet Type strains.</title>
        <authorList>
            <person name="Nicholson A.C."/>
        </authorList>
    </citation>
    <scope>NUCLEOTIDE SEQUENCE [LARGE SCALE GENOMIC DNA]</scope>
    <source>
        <strain evidence="1 2">ATCC BAA-788</strain>
    </source>
</reference>
<dbReference type="EMBL" id="JAAXOX010000004">
    <property type="protein sequence ID" value="NKY22906.1"/>
    <property type="molecule type" value="Genomic_DNA"/>
</dbReference>
<name>A0A7X6KV64_9CELL</name>
<evidence type="ECO:0000313" key="1">
    <source>
        <dbReference type="EMBL" id="NKY22906.1"/>
    </source>
</evidence>
<protein>
    <submittedName>
        <fullName evidence="1">Uncharacterized protein</fullName>
    </submittedName>
</protein>